<reference evidence="16" key="1">
    <citation type="submission" date="2025-08" db="UniProtKB">
        <authorList>
            <consortium name="Ensembl"/>
        </authorList>
    </citation>
    <scope>IDENTIFICATION</scope>
</reference>
<accession>A0A8C4Q667</accession>
<dbReference type="GO" id="GO:0042277">
    <property type="term" value="F:peptide binding"/>
    <property type="evidence" value="ECO:0007669"/>
    <property type="project" value="TreeGrafter"/>
</dbReference>
<feature type="compositionally biased region" description="Low complexity" evidence="13">
    <location>
        <begin position="283"/>
        <end position="295"/>
    </location>
</feature>
<dbReference type="Proteomes" id="UP000694388">
    <property type="component" value="Unplaced"/>
</dbReference>
<dbReference type="Pfam" id="PF00001">
    <property type="entry name" value="7tm_1"/>
    <property type="match status" value="1"/>
</dbReference>
<keyword evidence="10 12" id="KW-0807">Transducer</keyword>
<evidence type="ECO:0000256" key="13">
    <source>
        <dbReference type="SAM" id="MobiDB-lite"/>
    </source>
</evidence>
<dbReference type="PANTHER" id="PTHR24241:SF76">
    <property type="entry name" value="NEUROPEPTIDE SIFAMIDE RECEPTOR"/>
    <property type="match status" value="1"/>
</dbReference>
<dbReference type="GO" id="GO:0005886">
    <property type="term" value="C:plasma membrane"/>
    <property type="evidence" value="ECO:0007669"/>
    <property type="project" value="UniProtKB-SubCell"/>
</dbReference>
<keyword evidence="8 12" id="KW-0675">Receptor</keyword>
<dbReference type="PROSITE" id="PS00237">
    <property type="entry name" value="G_PROTEIN_RECEP_F1_1"/>
    <property type="match status" value="1"/>
</dbReference>
<feature type="transmembrane region" description="Helical" evidence="14">
    <location>
        <begin position="6"/>
        <end position="25"/>
    </location>
</feature>
<keyword evidence="5 12" id="KW-0297">G-protein coupled receptor</keyword>
<evidence type="ECO:0000256" key="12">
    <source>
        <dbReference type="RuleBase" id="RU000688"/>
    </source>
</evidence>
<dbReference type="SUPFAM" id="SSF81321">
    <property type="entry name" value="Family A G protein-coupled receptor-like"/>
    <property type="match status" value="1"/>
</dbReference>
<dbReference type="InterPro" id="IPR005395">
    <property type="entry name" value="NPFF_rcpt"/>
</dbReference>
<proteinExistence type="inferred from homology"/>
<evidence type="ECO:0000256" key="11">
    <source>
        <dbReference type="ARBA" id="ARBA00025478"/>
    </source>
</evidence>
<evidence type="ECO:0000256" key="6">
    <source>
        <dbReference type="ARBA" id="ARBA00023136"/>
    </source>
</evidence>
<feature type="region of interest" description="Disordered" evidence="13">
    <location>
        <begin position="273"/>
        <end position="295"/>
    </location>
</feature>
<evidence type="ECO:0000256" key="7">
    <source>
        <dbReference type="ARBA" id="ARBA00023157"/>
    </source>
</evidence>
<keyword evidence="2" id="KW-1003">Cell membrane</keyword>
<feature type="transmembrane region" description="Helical" evidence="14">
    <location>
        <begin position="201"/>
        <end position="220"/>
    </location>
</feature>
<evidence type="ECO:0000259" key="15">
    <source>
        <dbReference type="PROSITE" id="PS50262"/>
    </source>
</evidence>
<keyword evidence="9" id="KW-0325">Glycoprotein</keyword>
<name>A0A8C4Q667_EPTBU</name>
<keyword evidence="17" id="KW-1185">Reference proteome</keyword>
<evidence type="ECO:0000256" key="8">
    <source>
        <dbReference type="ARBA" id="ARBA00023170"/>
    </source>
</evidence>
<feature type="transmembrane region" description="Helical" evidence="14">
    <location>
        <begin position="159"/>
        <end position="181"/>
    </location>
</feature>
<dbReference type="InterPro" id="IPR000276">
    <property type="entry name" value="GPCR_Rhodpsn"/>
</dbReference>
<evidence type="ECO:0000256" key="9">
    <source>
        <dbReference type="ARBA" id="ARBA00023180"/>
    </source>
</evidence>
<dbReference type="InterPro" id="IPR017452">
    <property type="entry name" value="GPCR_Rhodpsn_7TM"/>
</dbReference>
<dbReference type="Gene3D" id="1.20.1070.10">
    <property type="entry name" value="Rhodopsin 7-helix transmembrane proteins"/>
    <property type="match status" value="1"/>
</dbReference>
<evidence type="ECO:0000256" key="3">
    <source>
        <dbReference type="ARBA" id="ARBA00022692"/>
    </source>
</evidence>
<feature type="transmembrane region" description="Helical" evidence="14">
    <location>
        <begin position="46"/>
        <end position="66"/>
    </location>
</feature>
<feature type="compositionally biased region" description="Polar residues" evidence="13">
    <location>
        <begin position="303"/>
        <end position="316"/>
    </location>
</feature>
<evidence type="ECO:0000313" key="17">
    <source>
        <dbReference type="Proteomes" id="UP000694388"/>
    </source>
</evidence>
<keyword evidence="3 12" id="KW-0812">Transmembrane</keyword>
<evidence type="ECO:0000256" key="4">
    <source>
        <dbReference type="ARBA" id="ARBA00022989"/>
    </source>
</evidence>
<keyword evidence="4 14" id="KW-1133">Transmembrane helix</keyword>
<evidence type="ECO:0000256" key="2">
    <source>
        <dbReference type="ARBA" id="ARBA00022475"/>
    </source>
</evidence>
<evidence type="ECO:0000256" key="10">
    <source>
        <dbReference type="ARBA" id="ARBA00023224"/>
    </source>
</evidence>
<reference evidence="16" key="2">
    <citation type="submission" date="2025-09" db="UniProtKB">
        <authorList>
            <consortium name="Ensembl"/>
        </authorList>
    </citation>
    <scope>IDENTIFICATION</scope>
</reference>
<feature type="compositionally biased region" description="Polar residues" evidence="13">
    <location>
        <begin position="273"/>
        <end position="282"/>
    </location>
</feature>
<evidence type="ECO:0000256" key="5">
    <source>
        <dbReference type="ARBA" id="ARBA00023040"/>
    </source>
</evidence>
<sequence>MSGLVQGMSVSASVFTLVAIAIDRFRSIVYPFKPKLSIAKAVCMTVVIWVLAASIMCPSAAMLTVIRVENHLILYSDDLNDTAPVYSCREAWPSKSLGRIYTTVLFVNIYLTPLVVIITLYTHIGLRLCSSIGFSSSYAKRECESRTTISKKKVKVIKMLIIVALLFMLSWLPLWTILMFLDYGVIENEHSDLINIYVFPFAHWLAFFNSSVNPIVYGSFNKNFRQGFQAAFKLQLCSTVPEQRGMCVERRGPSNTTTAARFERARQATQECTATQSKNVQASSGNGNNSPSLGLPMAELHKTAQSIKQTSESAHCSSVHDI</sequence>
<dbReference type="PROSITE" id="PS50262">
    <property type="entry name" value="G_PROTEIN_RECEP_F1_2"/>
    <property type="match status" value="1"/>
</dbReference>
<dbReference type="GO" id="GO:0008188">
    <property type="term" value="F:neuropeptide receptor activity"/>
    <property type="evidence" value="ECO:0007669"/>
    <property type="project" value="InterPro"/>
</dbReference>
<dbReference type="GO" id="GO:0032870">
    <property type="term" value="P:cellular response to hormone stimulus"/>
    <property type="evidence" value="ECO:0007669"/>
    <property type="project" value="TreeGrafter"/>
</dbReference>
<dbReference type="GeneTree" id="ENSGT01150000286926"/>
<dbReference type="PANTHER" id="PTHR24241">
    <property type="entry name" value="NEUROPEPTIDE RECEPTOR-RELATED G-PROTEIN COUPLED RECEPTOR"/>
    <property type="match status" value="1"/>
</dbReference>
<dbReference type="PRINTS" id="PR01570">
    <property type="entry name" value="NPFFRECEPTOR"/>
</dbReference>
<feature type="region of interest" description="Disordered" evidence="13">
    <location>
        <begin position="303"/>
        <end position="322"/>
    </location>
</feature>
<dbReference type="Ensembl" id="ENSEBUT00000011173.1">
    <property type="protein sequence ID" value="ENSEBUP00000010622.1"/>
    <property type="gene ID" value="ENSEBUG00000006836.1"/>
</dbReference>
<keyword evidence="7" id="KW-1015">Disulfide bond</keyword>
<organism evidence="16 17">
    <name type="scientific">Eptatretus burgeri</name>
    <name type="common">Inshore hagfish</name>
    <dbReference type="NCBI Taxonomy" id="7764"/>
    <lineage>
        <taxon>Eukaryota</taxon>
        <taxon>Metazoa</taxon>
        <taxon>Chordata</taxon>
        <taxon>Craniata</taxon>
        <taxon>Vertebrata</taxon>
        <taxon>Cyclostomata</taxon>
        <taxon>Myxini</taxon>
        <taxon>Myxiniformes</taxon>
        <taxon>Myxinidae</taxon>
        <taxon>Eptatretinae</taxon>
        <taxon>Eptatretus</taxon>
    </lineage>
</organism>
<evidence type="ECO:0000256" key="14">
    <source>
        <dbReference type="SAM" id="Phobius"/>
    </source>
</evidence>
<evidence type="ECO:0000256" key="1">
    <source>
        <dbReference type="ARBA" id="ARBA00004651"/>
    </source>
</evidence>
<protein>
    <submittedName>
        <fullName evidence="16">Neuropeptide FF receptor 2b</fullName>
    </submittedName>
</protein>
<keyword evidence="6 14" id="KW-0472">Membrane</keyword>
<dbReference type="AlphaFoldDB" id="A0A8C4Q667"/>
<comment type="subcellular location">
    <subcellularLocation>
        <location evidence="1">Cell membrane</location>
        <topology evidence="1">Multi-pass membrane protein</topology>
    </subcellularLocation>
</comment>
<evidence type="ECO:0000313" key="16">
    <source>
        <dbReference type="Ensembl" id="ENSEBUP00000010622.1"/>
    </source>
</evidence>
<comment type="similarity">
    <text evidence="12">Belongs to the G-protein coupled receptor 1 family.</text>
</comment>
<feature type="transmembrane region" description="Helical" evidence="14">
    <location>
        <begin position="100"/>
        <end position="121"/>
    </location>
</feature>
<comment type="function">
    <text evidence="11">Receptor for NPAF (A-18-F-amide) and NPFF (F-8-F-amide) neuropeptides, also known as morphine-modulating peptides. Can also be activated by a variety of naturally occurring or synthetic FMRF-amide like ligands. This receptor mediates its action by association with G proteins that activate a phosphatidylinositol-calcium second messenger system.</text>
</comment>
<feature type="domain" description="G-protein coupled receptors family 1 profile" evidence="15">
    <location>
        <begin position="1"/>
        <end position="217"/>
    </location>
</feature>
<dbReference type="PRINTS" id="PR00237">
    <property type="entry name" value="GPCRRHODOPSN"/>
</dbReference>
<dbReference type="OMA" id="TRPVYWC"/>